<dbReference type="Pfam" id="PF13302">
    <property type="entry name" value="Acetyltransf_3"/>
    <property type="match status" value="1"/>
</dbReference>
<sequence>MFAATEIEMVEVETTIPQYPLPPAATRPAIRTERLVLKPLSAEHLEGIHALRLQEDVMKWTTQARPDKDMEESRAWLERFLPPNDTKALNYAICLGDTEEVIGIGGSHIKEGELGWPELGYMLRKEAWGNGYATEFLRAFLQAWWALPRARVQLKVDKSTILDADAAVKQECLVAITEVTNRPSQSVLRKAGFSMKKVWFSADDHKIGSNMALIGFLSLRPLDM</sequence>
<dbReference type="PANTHER" id="PTHR43792">
    <property type="entry name" value="GNAT FAMILY, PUTATIVE (AFU_ORTHOLOGUE AFUA_3G00765)-RELATED-RELATED"/>
    <property type="match status" value="1"/>
</dbReference>
<protein>
    <submittedName>
        <fullName evidence="2">GNAT domain-containing protein</fullName>
    </submittedName>
</protein>
<dbReference type="OrthoDB" id="4072826at2759"/>
<evidence type="ECO:0000259" key="1">
    <source>
        <dbReference type="PROSITE" id="PS51186"/>
    </source>
</evidence>
<comment type="caution">
    <text evidence="2">The sequence shown here is derived from an EMBL/GenBank/DDBJ whole genome shotgun (WGS) entry which is preliminary data.</text>
</comment>
<dbReference type="Gene3D" id="3.40.630.30">
    <property type="match status" value="1"/>
</dbReference>
<organism evidence="2 3">
    <name type="scientific">Stachybotrys elegans</name>
    <dbReference type="NCBI Taxonomy" id="80388"/>
    <lineage>
        <taxon>Eukaryota</taxon>
        <taxon>Fungi</taxon>
        <taxon>Dikarya</taxon>
        <taxon>Ascomycota</taxon>
        <taxon>Pezizomycotina</taxon>
        <taxon>Sordariomycetes</taxon>
        <taxon>Hypocreomycetidae</taxon>
        <taxon>Hypocreales</taxon>
        <taxon>Stachybotryaceae</taxon>
        <taxon>Stachybotrys</taxon>
    </lineage>
</organism>
<accession>A0A8K0T061</accession>
<dbReference type="SUPFAM" id="SSF55729">
    <property type="entry name" value="Acyl-CoA N-acyltransferases (Nat)"/>
    <property type="match status" value="1"/>
</dbReference>
<proteinExistence type="predicted"/>
<dbReference type="EMBL" id="JAGPNK010000005">
    <property type="protein sequence ID" value="KAH7321391.1"/>
    <property type="molecule type" value="Genomic_DNA"/>
</dbReference>
<dbReference type="InterPro" id="IPR000182">
    <property type="entry name" value="GNAT_dom"/>
</dbReference>
<dbReference type="PROSITE" id="PS51186">
    <property type="entry name" value="GNAT"/>
    <property type="match status" value="1"/>
</dbReference>
<dbReference type="GO" id="GO:0016747">
    <property type="term" value="F:acyltransferase activity, transferring groups other than amino-acyl groups"/>
    <property type="evidence" value="ECO:0007669"/>
    <property type="project" value="InterPro"/>
</dbReference>
<feature type="domain" description="N-acetyltransferase" evidence="1">
    <location>
        <begin position="35"/>
        <end position="220"/>
    </location>
</feature>
<reference evidence="2" key="1">
    <citation type="journal article" date="2021" name="Nat. Commun.">
        <title>Genetic determinants of endophytism in the Arabidopsis root mycobiome.</title>
        <authorList>
            <person name="Mesny F."/>
            <person name="Miyauchi S."/>
            <person name="Thiergart T."/>
            <person name="Pickel B."/>
            <person name="Atanasova L."/>
            <person name="Karlsson M."/>
            <person name="Huettel B."/>
            <person name="Barry K.W."/>
            <person name="Haridas S."/>
            <person name="Chen C."/>
            <person name="Bauer D."/>
            <person name="Andreopoulos W."/>
            <person name="Pangilinan J."/>
            <person name="LaButti K."/>
            <person name="Riley R."/>
            <person name="Lipzen A."/>
            <person name="Clum A."/>
            <person name="Drula E."/>
            <person name="Henrissat B."/>
            <person name="Kohler A."/>
            <person name="Grigoriev I.V."/>
            <person name="Martin F.M."/>
            <person name="Hacquard S."/>
        </authorList>
    </citation>
    <scope>NUCLEOTIDE SEQUENCE</scope>
    <source>
        <strain evidence="2">MPI-CAGE-CH-0235</strain>
    </source>
</reference>
<dbReference type="InterPro" id="IPR016181">
    <property type="entry name" value="Acyl_CoA_acyltransferase"/>
</dbReference>
<dbReference type="Proteomes" id="UP000813444">
    <property type="component" value="Unassembled WGS sequence"/>
</dbReference>
<dbReference type="PANTHER" id="PTHR43792:SF1">
    <property type="entry name" value="N-ACETYLTRANSFERASE DOMAIN-CONTAINING PROTEIN"/>
    <property type="match status" value="1"/>
</dbReference>
<name>A0A8K0T061_9HYPO</name>
<keyword evidence="3" id="KW-1185">Reference proteome</keyword>
<evidence type="ECO:0000313" key="2">
    <source>
        <dbReference type="EMBL" id="KAH7321391.1"/>
    </source>
</evidence>
<evidence type="ECO:0000313" key="3">
    <source>
        <dbReference type="Proteomes" id="UP000813444"/>
    </source>
</evidence>
<dbReference type="AlphaFoldDB" id="A0A8K0T061"/>
<dbReference type="InterPro" id="IPR051531">
    <property type="entry name" value="N-acetyltransferase"/>
</dbReference>
<gene>
    <name evidence="2" type="ORF">B0I35DRAFT_408344</name>
</gene>